<dbReference type="GO" id="GO:0004022">
    <property type="term" value="F:alcohol dehydrogenase (NAD+) activity"/>
    <property type="evidence" value="ECO:0007669"/>
    <property type="project" value="UniProtKB-EC"/>
</dbReference>
<dbReference type="eggNOG" id="COG0604">
    <property type="taxonomic scope" value="Bacteria"/>
</dbReference>
<dbReference type="InterPro" id="IPR036291">
    <property type="entry name" value="NAD(P)-bd_dom_sf"/>
</dbReference>
<dbReference type="RefSeq" id="WP_013039781.1">
    <property type="nucleotide sequence ID" value="NC_014006.1"/>
</dbReference>
<dbReference type="InterPro" id="IPR052711">
    <property type="entry name" value="Zinc_ADH-like"/>
</dbReference>
<dbReference type="AlphaFoldDB" id="D4Z0U5"/>
<dbReference type="InterPro" id="IPR013154">
    <property type="entry name" value="ADH-like_N"/>
</dbReference>
<dbReference type="KEGG" id="sjp:SJA_C1-13930"/>
<dbReference type="SMART" id="SM00829">
    <property type="entry name" value="PKS_ER"/>
    <property type="match status" value="1"/>
</dbReference>
<protein>
    <submittedName>
        <fullName evidence="2">Alcohol dehydrogenase</fullName>
        <ecNumber evidence="2">1.1.1.1</ecNumber>
    </submittedName>
</protein>
<evidence type="ECO:0000313" key="3">
    <source>
        <dbReference type="Proteomes" id="UP000007753"/>
    </source>
</evidence>
<reference evidence="2 3" key="1">
    <citation type="journal article" date="2010" name="J. Bacteriol.">
        <title>Complete genome sequence of the representative gamma-hexachlorocyclohexane-degrading bacterium Sphingobium japonicum UT26.</title>
        <authorList>
            <person name="Nagata Y."/>
            <person name="Ohtsubo Y."/>
            <person name="Endo R."/>
            <person name="Ichikawa N."/>
            <person name="Ankai A."/>
            <person name="Oguchi A."/>
            <person name="Fukui S."/>
            <person name="Fujita N."/>
            <person name="Tsuda M."/>
        </authorList>
    </citation>
    <scope>NUCLEOTIDE SEQUENCE [LARGE SCALE GENOMIC DNA]</scope>
    <source>
        <strain evidence="3">DSM 16413 / CCM 7287 / MTCC 6362 / UT26 / NBRC 101211 / UT26S</strain>
    </source>
</reference>
<dbReference type="HOGENOM" id="CLU_026673_3_4_5"/>
<dbReference type="PANTHER" id="PTHR45033">
    <property type="match status" value="1"/>
</dbReference>
<name>D4Z0U5_SPHIU</name>
<accession>D4Z0U5</accession>
<dbReference type="STRING" id="452662.SJA_C1-13930"/>
<dbReference type="Gene3D" id="3.40.50.720">
    <property type="entry name" value="NAD(P)-binding Rossmann-like Domain"/>
    <property type="match status" value="1"/>
</dbReference>
<sequence>MKAMTLAAPGGLDQIKLVERAAPPAPAAGEITIRVEACSLNFHDLGVANGRSPTKDGRILLSDGAGTVEAIGSDVTDFAVGDRVMSRIFPQWLDGPPQVGDFSLSPGDGVDGFACESVTAAETAFTHVPAGYSSAEAATVMTAGLTAWRALMVNGPLHPDDTILVQGSGGVSIFALQIAKAVGARVIATSSSDEKLERLRELGAAHVINYRKEPQWGKRAFEWTGGTGVDHVIDVGGGDTLAQSLSAVRIGGHIAIVGLLGGLAVDLPIIPILSKQARMQGCLVGSRADQLNFNTFLEKHKIKPIIGSSFALEDLADAFEFQQKGAHFGKIVLEV</sequence>
<gene>
    <name evidence="2" type="primary">adh</name>
    <name evidence="2" type="ordered locus">SJA_C1-13930</name>
</gene>
<dbReference type="CDD" id="cd08276">
    <property type="entry name" value="MDR7"/>
    <property type="match status" value="1"/>
</dbReference>
<dbReference type="SUPFAM" id="SSF50129">
    <property type="entry name" value="GroES-like"/>
    <property type="match status" value="1"/>
</dbReference>
<dbReference type="Proteomes" id="UP000007753">
    <property type="component" value="Chromosome 1"/>
</dbReference>
<keyword evidence="2" id="KW-0560">Oxidoreductase</keyword>
<evidence type="ECO:0000259" key="1">
    <source>
        <dbReference type="SMART" id="SM00829"/>
    </source>
</evidence>
<dbReference type="EMBL" id="AP010803">
    <property type="protein sequence ID" value="BAI96227.1"/>
    <property type="molecule type" value="Genomic_DNA"/>
</dbReference>
<dbReference type="GeneID" id="29273012"/>
<dbReference type="SUPFAM" id="SSF51735">
    <property type="entry name" value="NAD(P)-binding Rossmann-fold domains"/>
    <property type="match status" value="1"/>
</dbReference>
<dbReference type="Pfam" id="PF00107">
    <property type="entry name" value="ADH_zinc_N"/>
    <property type="match status" value="1"/>
</dbReference>
<dbReference type="Pfam" id="PF08240">
    <property type="entry name" value="ADH_N"/>
    <property type="match status" value="1"/>
</dbReference>
<dbReference type="InterPro" id="IPR011032">
    <property type="entry name" value="GroES-like_sf"/>
</dbReference>
<dbReference type="EC" id="1.1.1.1" evidence="2"/>
<keyword evidence="3" id="KW-1185">Reference proteome</keyword>
<dbReference type="PANTHER" id="PTHR45033:SF2">
    <property type="entry name" value="ZINC-TYPE ALCOHOL DEHYDROGENASE-LIKE PROTEIN C1773.06C"/>
    <property type="match status" value="1"/>
</dbReference>
<feature type="domain" description="Enoyl reductase (ER)" evidence="1">
    <location>
        <begin position="10"/>
        <end position="333"/>
    </location>
</feature>
<dbReference type="Gene3D" id="3.90.180.10">
    <property type="entry name" value="Medium-chain alcohol dehydrogenases, catalytic domain"/>
    <property type="match status" value="1"/>
</dbReference>
<dbReference type="InterPro" id="IPR013149">
    <property type="entry name" value="ADH-like_C"/>
</dbReference>
<proteinExistence type="predicted"/>
<evidence type="ECO:0000313" key="2">
    <source>
        <dbReference type="EMBL" id="BAI96227.1"/>
    </source>
</evidence>
<organism evidence="2 3">
    <name type="scientific">Sphingobium indicum (strain DSM 16413 / CCM 7287 / MTCC 6362 / UT26 / NBRC 101211 / UT26S)</name>
    <name type="common">Sphingobium japonicum</name>
    <dbReference type="NCBI Taxonomy" id="452662"/>
    <lineage>
        <taxon>Bacteria</taxon>
        <taxon>Pseudomonadati</taxon>
        <taxon>Pseudomonadota</taxon>
        <taxon>Alphaproteobacteria</taxon>
        <taxon>Sphingomonadales</taxon>
        <taxon>Sphingomonadaceae</taxon>
        <taxon>Sphingobium</taxon>
    </lineage>
</organism>
<dbReference type="InterPro" id="IPR020843">
    <property type="entry name" value="ER"/>
</dbReference>